<feature type="transmembrane region" description="Helical" evidence="2">
    <location>
        <begin position="20"/>
        <end position="40"/>
    </location>
</feature>
<evidence type="ECO:0000313" key="3">
    <source>
        <dbReference type="EMBL" id="GAA2198917.1"/>
    </source>
</evidence>
<organism evidence="3 4">
    <name type="scientific">Sinomonas flava</name>
    <dbReference type="NCBI Taxonomy" id="496857"/>
    <lineage>
        <taxon>Bacteria</taxon>
        <taxon>Bacillati</taxon>
        <taxon>Actinomycetota</taxon>
        <taxon>Actinomycetes</taxon>
        <taxon>Micrococcales</taxon>
        <taxon>Micrococcaceae</taxon>
        <taxon>Sinomonas</taxon>
    </lineage>
</organism>
<feature type="compositionally biased region" description="Low complexity" evidence="1">
    <location>
        <begin position="68"/>
        <end position="79"/>
    </location>
</feature>
<comment type="caution">
    <text evidence="3">The sequence shown here is derived from an EMBL/GenBank/DDBJ whole genome shotgun (WGS) entry which is preliminary data.</text>
</comment>
<protein>
    <submittedName>
        <fullName evidence="3">Uncharacterized protein</fullName>
    </submittedName>
</protein>
<keyword evidence="2" id="KW-0812">Transmembrane</keyword>
<feature type="region of interest" description="Disordered" evidence="1">
    <location>
        <begin position="68"/>
        <end position="87"/>
    </location>
</feature>
<feature type="transmembrane region" description="Helical" evidence="2">
    <location>
        <begin position="46"/>
        <end position="69"/>
    </location>
</feature>
<accession>A0ABN3BPQ4</accession>
<dbReference type="EMBL" id="BAAAQW010000003">
    <property type="protein sequence ID" value="GAA2198917.1"/>
    <property type="molecule type" value="Genomic_DNA"/>
</dbReference>
<dbReference type="RefSeq" id="WP_344298873.1">
    <property type="nucleotide sequence ID" value="NZ_BAAAQW010000003.1"/>
</dbReference>
<evidence type="ECO:0000313" key="4">
    <source>
        <dbReference type="Proteomes" id="UP001500432"/>
    </source>
</evidence>
<keyword evidence="2" id="KW-1133">Transmembrane helix</keyword>
<evidence type="ECO:0000256" key="2">
    <source>
        <dbReference type="SAM" id="Phobius"/>
    </source>
</evidence>
<name>A0ABN3BPQ4_9MICC</name>
<keyword evidence="2" id="KW-0472">Membrane</keyword>
<proteinExistence type="predicted"/>
<keyword evidence="4" id="KW-1185">Reference proteome</keyword>
<sequence>MSTQPSTEREYRQGPSLGTVIWGAVVVALAALIVAGRLGWFAVDPGMVAVVLLLVGGLGLVVGGAVAAARGRRGPAGVRSPEERAEP</sequence>
<evidence type="ECO:0000256" key="1">
    <source>
        <dbReference type="SAM" id="MobiDB-lite"/>
    </source>
</evidence>
<reference evidence="3 4" key="1">
    <citation type="journal article" date="2019" name="Int. J. Syst. Evol. Microbiol.">
        <title>The Global Catalogue of Microorganisms (GCM) 10K type strain sequencing project: providing services to taxonomists for standard genome sequencing and annotation.</title>
        <authorList>
            <consortium name="The Broad Institute Genomics Platform"/>
            <consortium name="The Broad Institute Genome Sequencing Center for Infectious Disease"/>
            <person name="Wu L."/>
            <person name="Ma J."/>
        </authorList>
    </citation>
    <scope>NUCLEOTIDE SEQUENCE [LARGE SCALE GENOMIC DNA]</scope>
    <source>
        <strain evidence="3 4">JCM 16034</strain>
    </source>
</reference>
<dbReference type="Proteomes" id="UP001500432">
    <property type="component" value="Unassembled WGS sequence"/>
</dbReference>
<gene>
    <name evidence="3" type="ORF">GCM10009849_13420</name>
</gene>